<protein>
    <recommendedName>
        <fullName evidence="3">DDE Tnp4 domain-containing protein</fullName>
    </recommendedName>
</protein>
<proteinExistence type="predicted"/>
<reference evidence="1" key="1">
    <citation type="submission" date="2013-04" db="EMBL/GenBank/DDBJ databases">
        <authorList>
            <person name="Qu J."/>
            <person name="Murali S.C."/>
            <person name="Bandaranaike D."/>
            <person name="Bellair M."/>
            <person name="Blankenburg K."/>
            <person name="Chao H."/>
            <person name="Dinh H."/>
            <person name="Doddapaneni H."/>
            <person name="Downs B."/>
            <person name="Dugan-Rocha S."/>
            <person name="Elkadiri S."/>
            <person name="Gnanaolivu R.D."/>
            <person name="Hernandez B."/>
            <person name="Javaid M."/>
            <person name="Jayaseelan J.C."/>
            <person name="Lee S."/>
            <person name="Li M."/>
            <person name="Ming W."/>
            <person name="Munidasa M."/>
            <person name="Muniz J."/>
            <person name="Nguyen L."/>
            <person name="Ongeri F."/>
            <person name="Osuji N."/>
            <person name="Pu L.-L."/>
            <person name="Puazo M."/>
            <person name="Qu C."/>
            <person name="Quiroz J."/>
            <person name="Raj R."/>
            <person name="Weissenberger G."/>
            <person name="Xin Y."/>
            <person name="Zou X."/>
            <person name="Han Y."/>
            <person name="Richards S."/>
            <person name="Worley K."/>
            <person name="Muzny D."/>
            <person name="Gibbs R."/>
        </authorList>
    </citation>
    <scope>NUCLEOTIDE SEQUENCE</scope>
    <source>
        <strain evidence="1">Sampled in the wild</strain>
    </source>
</reference>
<evidence type="ECO:0000313" key="2">
    <source>
        <dbReference type="Proteomes" id="UP000792457"/>
    </source>
</evidence>
<dbReference type="OrthoDB" id="2668416at2759"/>
<dbReference type="Proteomes" id="UP000792457">
    <property type="component" value="Unassembled WGS sequence"/>
</dbReference>
<comment type="caution">
    <text evidence="1">The sequence shown here is derived from an EMBL/GenBank/DDBJ whole genome shotgun (WGS) entry which is preliminary data.</text>
</comment>
<accession>A0A8K0JV20</accession>
<evidence type="ECO:0000313" key="1">
    <source>
        <dbReference type="EMBL" id="KAG8223187.1"/>
    </source>
</evidence>
<dbReference type="EMBL" id="KZ308154">
    <property type="protein sequence ID" value="KAG8223187.1"/>
    <property type="molecule type" value="Genomic_DNA"/>
</dbReference>
<organism evidence="1 2">
    <name type="scientific">Ladona fulva</name>
    <name type="common">Scarce chaser dragonfly</name>
    <name type="synonym">Libellula fulva</name>
    <dbReference type="NCBI Taxonomy" id="123851"/>
    <lineage>
        <taxon>Eukaryota</taxon>
        <taxon>Metazoa</taxon>
        <taxon>Ecdysozoa</taxon>
        <taxon>Arthropoda</taxon>
        <taxon>Hexapoda</taxon>
        <taxon>Insecta</taxon>
        <taxon>Pterygota</taxon>
        <taxon>Palaeoptera</taxon>
        <taxon>Odonata</taxon>
        <taxon>Epiprocta</taxon>
        <taxon>Anisoptera</taxon>
        <taxon>Libelluloidea</taxon>
        <taxon>Libellulidae</taxon>
        <taxon>Ladona</taxon>
    </lineage>
</organism>
<name>A0A8K0JV20_LADFU</name>
<keyword evidence="2" id="KW-1185">Reference proteome</keyword>
<dbReference type="AlphaFoldDB" id="A0A8K0JV20"/>
<sequence length="82" mass="9266">MELSTLYQGYGWEAHTSARCQGRISDGGFFNETYFKKSLKENTMQLPSPHPLPRQSDPAPFVFVADDAFPLTVKIIKLSSRN</sequence>
<reference evidence="1" key="2">
    <citation type="submission" date="2017-10" db="EMBL/GenBank/DDBJ databases">
        <title>Ladona fulva Genome sequencing and assembly.</title>
        <authorList>
            <person name="Murali S."/>
            <person name="Richards S."/>
            <person name="Bandaranaike D."/>
            <person name="Bellair M."/>
            <person name="Blankenburg K."/>
            <person name="Chao H."/>
            <person name="Dinh H."/>
            <person name="Doddapaneni H."/>
            <person name="Dugan-Rocha S."/>
            <person name="Elkadiri S."/>
            <person name="Gnanaolivu R."/>
            <person name="Hernandez B."/>
            <person name="Skinner E."/>
            <person name="Javaid M."/>
            <person name="Lee S."/>
            <person name="Li M."/>
            <person name="Ming W."/>
            <person name="Munidasa M."/>
            <person name="Muniz J."/>
            <person name="Nguyen L."/>
            <person name="Hughes D."/>
            <person name="Osuji N."/>
            <person name="Pu L.-L."/>
            <person name="Puazo M."/>
            <person name="Qu C."/>
            <person name="Quiroz J."/>
            <person name="Raj R."/>
            <person name="Weissenberger G."/>
            <person name="Xin Y."/>
            <person name="Zou X."/>
            <person name="Han Y."/>
            <person name="Worley K."/>
            <person name="Muzny D."/>
            <person name="Gibbs R."/>
        </authorList>
    </citation>
    <scope>NUCLEOTIDE SEQUENCE</scope>
    <source>
        <strain evidence="1">Sampled in the wild</strain>
    </source>
</reference>
<gene>
    <name evidence="1" type="ORF">J437_LFUL000353</name>
</gene>
<evidence type="ECO:0008006" key="3">
    <source>
        <dbReference type="Google" id="ProtNLM"/>
    </source>
</evidence>